<dbReference type="AlphaFoldDB" id="A0A9E7NBY5"/>
<keyword evidence="3" id="KW-1185">Reference proteome</keyword>
<dbReference type="InterPro" id="IPR036527">
    <property type="entry name" value="SCP2_sterol-bd_dom_sf"/>
</dbReference>
<gene>
    <name evidence="2" type="ORF">NGM29_02240</name>
</gene>
<dbReference type="Gene3D" id="3.40.630.30">
    <property type="match status" value="2"/>
</dbReference>
<name>A0A9E7NBY5_9EURY</name>
<dbReference type="RefSeq" id="WP_254158630.1">
    <property type="nucleotide sequence ID" value="NZ_CP100355.1"/>
</dbReference>
<dbReference type="InterPro" id="IPR051554">
    <property type="entry name" value="Acetyltransferase_Eis"/>
</dbReference>
<keyword evidence="2" id="KW-0808">Transferase</keyword>
<evidence type="ECO:0000313" key="2">
    <source>
        <dbReference type="EMBL" id="UTF54125.1"/>
    </source>
</evidence>
<dbReference type="Pfam" id="PF13527">
    <property type="entry name" value="Acetyltransf_9"/>
    <property type="match status" value="1"/>
</dbReference>
<dbReference type="InterPro" id="IPR000182">
    <property type="entry name" value="GNAT_dom"/>
</dbReference>
<organism evidence="2 3">
    <name type="scientific">Natronosalvus rutilus</name>
    <dbReference type="NCBI Taxonomy" id="2953753"/>
    <lineage>
        <taxon>Archaea</taxon>
        <taxon>Methanobacteriati</taxon>
        <taxon>Methanobacteriota</taxon>
        <taxon>Stenosarchaea group</taxon>
        <taxon>Halobacteria</taxon>
        <taxon>Halobacteriales</taxon>
        <taxon>Natrialbaceae</taxon>
        <taxon>Natronosalvus</taxon>
    </lineage>
</organism>
<dbReference type="EMBL" id="CP100355">
    <property type="protein sequence ID" value="UTF54125.1"/>
    <property type="molecule type" value="Genomic_DNA"/>
</dbReference>
<proteinExistence type="predicted"/>
<protein>
    <submittedName>
        <fullName evidence="2">GNAT family N-acetyltransferase</fullName>
        <ecNumber evidence="2">2.3.1.-</ecNumber>
    </submittedName>
</protein>
<dbReference type="GO" id="GO:0034069">
    <property type="term" value="F:aminoglycoside N-acetyltransferase activity"/>
    <property type="evidence" value="ECO:0007669"/>
    <property type="project" value="TreeGrafter"/>
</dbReference>
<accession>A0A9E7NBY5</accession>
<reference evidence="2" key="1">
    <citation type="submission" date="2022-06" db="EMBL/GenBank/DDBJ databases">
        <title>Diverse halophilic archaea isolated from saline environments.</title>
        <authorList>
            <person name="Cui H.-L."/>
        </authorList>
    </citation>
    <scope>NUCLEOTIDE SEQUENCE</scope>
    <source>
        <strain evidence="2">WLHS1</strain>
    </source>
</reference>
<evidence type="ECO:0000313" key="3">
    <source>
        <dbReference type="Proteomes" id="UP001056855"/>
    </source>
</evidence>
<feature type="domain" description="N-acetyltransferase" evidence="1">
    <location>
        <begin position="2"/>
        <end position="153"/>
    </location>
</feature>
<dbReference type="EC" id="2.3.1.-" evidence="2"/>
<evidence type="ECO:0000259" key="1">
    <source>
        <dbReference type="PROSITE" id="PS51186"/>
    </source>
</evidence>
<dbReference type="InterPro" id="IPR025559">
    <property type="entry name" value="Eis_dom"/>
</dbReference>
<dbReference type="SUPFAM" id="SSF55729">
    <property type="entry name" value="Acyl-CoA N-acyltransferases (Nat)"/>
    <property type="match status" value="1"/>
</dbReference>
<dbReference type="InterPro" id="IPR016181">
    <property type="entry name" value="Acyl_CoA_acyltransferase"/>
</dbReference>
<dbReference type="KEGG" id="sawl:NGM29_02240"/>
<dbReference type="Proteomes" id="UP001056855">
    <property type="component" value="Chromosome"/>
</dbReference>
<sequence>MTIYRALSEDERDRFHEYVSYAFTPTDGPPAYDPAEHDRPRALLGDRRGLFPDGGGDPFCVCKHYWFDVHVRGDEHSVAGLASVASPPEHRRSGYVRDLLAASLEEYRDRGATLAALWPFRHRFYRQYGWTTANRQLRVECDPADLSFARTRLEAGTIENGRYRRLEADDYETLDPVYGHHAARYDLSINRDADWWRYRVFENWETDPFVAVWERDGEPAGYLEYTIDGDWGDRTMDVAELAYTDVEAFLALLSFCRDHDSQVQTVRFRLPVDTPLLDVASDPDDLETELEGGPMVRIVDVSRALSVLSYPTVDASVTLAVDDPLATWNDGVFELSVESGDGTCERVPVPDSNIALDVGTLSQLAVGVRPARALERAGRLDVSPGTLETLETLFPARSVFLRDGF</sequence>
<dbReference type="SUPFAM" id="SSF55718">
    <property type="entry name" value="SCP-like"/>
    <property type="match status" value="1"/>
</dbReference>
<dbReference type="PANTHER" id="PTHR37817:SF1">
    <property type="entry name" value="N-ACETYLTRANSFERASE EIS"/>
    <property type="match status" value="1"/>
</dbReference>
<dbReference type="PANTHER" id="PTHR37817">
    <property type="entry name" value="N-ACETYLTRANSFERASE EIS"/>
    <property type="match status" value="1"/>
</dbReference>
<dbReference type="Pfam" id="PF13530">
    <property type="entry name" value="SCP2_2"/>
    <property type="match status" value="1"/>
</dbReference>
<dbReference type="GO" id="GO:0030649">
    <property type="term" value="P:aminoglycoside antibiotic catabolic process"/>
    <property type="evidence" value="ECO:0007669"/>
    <property type="project" value="TreeGrafter"/>
</dbReference>
<dbReference type="GeneID" id="73288828"/>
<dbReference type="Gene3D" id="3.30.1050.10">
    <property type="entry name" value="SCP2 sterol-binding domain"/>
    <property type="match status" value="1"/>
</dbReference>
<dbReference type="InterPro" id="IPR041380">
    <property type="entry name" value="Acetyltransf_17"/>
</dbReference>
<dbReference type="PROSITE" id="PS51186">
    <property type="entry name" value="GNAT"/>
    <property type="match status" value="1"/>
</dbReference>
<dbReference type="Pfam" id="PF17668">
    <property type="entry name" value="Acetyltransf_17"/>
    <property type="match status" value="1"/>
</dbReference>
<keyword evidence="2" id="KW-0012">Acyltransferase</keyword>